<accession>A0A9J6GZW0</accession>
<evidence type="ECO:0000313" key="3">
    <source>
        <dbReference type="Proteomes" id="UP000821853"/>
    </source>
</evidence>
<evidence type="ECO:0000313" key="2">
    <source>
        <dbReference type="EMBL" id="KAH9380595.1"/>
    </source>
</evidence>
<comment type="caution">
    <text evidence="2">The sequence shown here is derived from an EMBL/GenBank/DDBJ whole genome shotgun (WGS) entry which is preliminary data.</text>
</comment>
<reference evidence="2 3" key="1">
    <citation type="journal article" date="2020" name="Cell">
        <title>Large-Scale Comparative Analyses of Tick Genomes Elucidate Their Genetic Diversity and Vector Capacities.</title>
        <authorList>
            <consortium name="Tick Genome and Microbiome Consortium (TIGMIC)"/>
            <person name="Jia N."/>
            <person name="Wang J."/>
            <person name="Shi W."/>
            <person name="Du L."/>
            <person name="Sun Y."/>
            <person name="Zhan W."/>
            <person name="Jiang J.F."/>
            <person name="Wang Q."/>
            <person name="Zhang B."/>
            <person name="Ji P."/>
            <person name="Bell-Sakyi L."/>
            <person name="Cui X.M."/>
            <person name="Yuan T.T."/>
            <person name="Jiang B.G."/>
            <person name="Yang W.F."/>
            <person name="Lam T.T."/>
            <person name="Chang Q.C."/>
            <person name="Ding S.J."/>
            <person name="Wang X.J."/>
            <person name="Zhu J.G."/>
            <person name="Ruan X.D."/>
            <person name="Zhao L."/>
            <person name="Wei J.T."/>
            <person name="Ye R.Z."/>
            <person name="Que T.C."/>
            <person name="Du C.H."/>
            <person name="Zhou Y.H."/>
            <person name="Cheng J.X."/>
            <person name="Dai P.F."/>
            <person name="Guo W.B."/>
            <person name="Han X.H."/>
            <person name="Huang E.J."/>
            <person name="Li L.F."/>
            <person name="Wei W."/>
            <person name="Gao Y.C."/>
            <person name="Liu J.Z."/>
            <person name="Shao H.Z."/>
            <person name="Wang X."/>
            <person name="Wang C.C."/>
            <person name="Yang T.C."/>
            <person name="Huo Q.B."/>
            <person name="Li W."/>
            <person name="Chen H.Y."/>
            <person name="Chen S.E."/>
            <person name="Zhou L.G."/>
            <person name="Ni X.B."/>
            <person name="Tian J.H."/>
            <person name="Sheng Y."/>
            <person name="Liu T."/>
            <person name="Pan Y.S."/>
            <person name="Xia L.Y."/>
            <person name="Li J."/>
            <person name="Zhao F."/>
            <person name="Cao W.C."/>
        </authorList>
    </citation>
    <scope>NUCLEOTIDE SEQUENCE [LARGE SCALE GENOMIC DNA]</scope>
    <source>
        <strain evidence="2">HaeL-2018</strain>
    </source>
</reference>
<proteinExistence type="predicted"/>
<dbReference type="InterPro" id="IPR042089">
    <property type="entry name" value="Peptidase_M13_dom_2"/>
</dbReference>
<dbReference type="OrthoDB" id="6486519at2759"/>
<name>A0A9J6GZW0_HAELO</name>
<sequence>MDFQTQSVARLMNELSLYLQKKASTLPWERNAAAFFTDCLMPKTPRTLSSIRPRFPIWPLEKITSLSTLPKLIAYVDKFFRSTPLLKTYVGQMRSSYSNDTLYVDSPVLPLASYQQRIGVSTAPRSGKIISIVLLSWFQLLHPKAKEEDYKKLLRSTLQGHGVNNVPQAVVKLELALSRIISRDFVTLADRAVDTQNLLSGDMFWDPVLMALVGNRREVRALDHKYLMNLMSVLKNATSPLTVANLIIFSTLTQSRHLYTNMSSLTPLGLEQTVPRCALADWSPEKLKAGVIQKLVAELKKVLKKYVRTWFTESESKRDALRRLKKLRVNLLGATPHDELTYARDEKSFSNARHLVSLLEESPARNSTDYFFPGSVFSPAPKYVAETHTLYLPPAMFGLVNKLQQFDDPLLLLPLIGAPISRRCSRSSTPEGRRRSSRAPSWPPTGGRPLTTPSSRGSRPATGTCTRSLAQGRAHQQQPAGLLRRVRGAGCALLDPLHKLFKEKVAEYHPDGLRIEPEFTADMLFTSSTSWACAKPPGAERYKVKHRMGIPSRIPGERAPREQRTLQARLQVQAQRRNDAPEVVLLLGRALALTSTSGDYLFQFPSRTQSLRFLCSKGKESGHLGN</sequence>
<protein>
    <submittedName>
        <fullName evidence="2">Uncharacterized protein</fullName>
    </submittedName>
</protein>
<dbReference type="AlphaFoldDB" id="A0A9J6GZW0"/>
<dbReference type="VEuPathDB" id="VectorBase:HLOH_059698"/>
<organism evidence="2 3">
    <name type="scientific">Haemaphysalis longicornis</name>
    <name type="common">Bush tick</name>
    <dbReference type="NCBI Taxonomy" id="44386"/>
    <lineage>
        <taxon>Eukaryota</taxon>
        <taxon>Metazoa</taxon>
        <taxon>Ecdysozoa</taxon>
        <taxon>Arthropoda</taxon>
        <taxon>Chelicerata</taxon>
        <taxon>Arachnida</taxon>
        <taxon>Acari</taxon>
        <taxon>Parasitiformes</taxon>
        <taxon>Ixodida</taxon>
        <taxon>Ixodoidea</taxon>
        <taxon>Ixodidae</taxon>
        <taxon>Haemaphysalinae</taxon>
        <taxon>Haemaphysalis</taxon>
    </lineage>
</organism>
<dbReference type="Gene3D" id="1.10.1380.10">
    <property type="entry name" value="Neutral endopeptidase , domain2"/>
    <property type="match status" value="1"/>
</dbReference>
<dbReference type="EMBL" id="JABSTR010000010">
    <property type="protein sequence ID" value="KAH9380595.1"/>
    <property type="molecule type" value="Genomic_DNA"/>
</dbReference>
<dbReference type="Proteomes" id="UP000821853">
    <property type="component" value="Chromosome 8"/>
</dbReference>
<evidence type="ECO:0000256" key="1">
    <source>
        <dbReference type="SAM" id="MobiDB-lite"/>
    </source>
</evidence>
<gene>
    <name evidence="2" type="ORF">HPB48_020375</name>
</gene>
<dbReference type="OMA" id="PWERNAA"/>
<keyword evidence="3" id="KW-1185">Reference proteome</keyword>
<feature type="region of interest" description="Disordered" evidence="1">
    <location>
        <begin position="423"/>
        <end position="481"/>
    </location>
</feature>
<feature type="compositionally biased region" description="Polar residues" evidence="1">
    <location>
        <begin position="451"/>
        <end position="479"/>
    </location>
</feature>